<accession>A0ABX5KC37</accession>
<keyword evidence="1" id="KW-0488">Methylation</keyword>
<dbReference type="Proteomes" id="UP000245712">
    <property type="component" value="Unassembled WGS sequence"/>
</dbReference>
<keyword evidence="4" id="KW-0812">Transmembrane</keyword>
<dbReference type="RefSeq" id="WP_116614410.1">
    <property type="nucleotide sequence ID" value="NZ_QEOB01000030.1"/>
</dbReference>
<dbReference type="InterPro" id="IPR004089">
    <property type="entry name" value="MCPsignal_dom"/>
</dbReference>
<evidence type="ECO:0000313" key="6">
    <source>
        <dbReference type="EMBL" id="PVX71229.1"/>
    </source>
</evidence>
<name>A0ABX5KC37_9BURK</name>
<dbReference type="Gene3D" id="1.10.287.950">
    <property type="entry name" value="Methyl-accepting chemotaxis protein"/>
    <property type="match status" value="1"/>
</dbReference>
<keyword evidence="3" id="KW-0807">Transducer</keyword>
<keyword evidence="4" id="KW-0472">Membrane</keyword>
<evidence type="ECO:0000256" key="3">
    <source>
        <dbReference type="PROSITE-ProRule" id="PRU00284"/>
    </source>
</evidence>
<dbReference type="PANTHER" id="PTHR43531:SF14">
    <property type="entry name" value="METHYL-ACCEPTING CHEMOTAXIS PROTEIN I-RELATED"/>
    <property type="match status" value="1"/>
</dbReference>
<feature type="transmembrane region" description="Helical" evidence="4">
    <location>
        <begin position="41"/>
        <end position="60"/>
    </location>
</feature>
<evidence type="ECO:0000313" key="7">
    <source>
        <dbReference type="Proteomes" id="UP000245712"/>
    </source>
</evidence>
<dbReference type="PROSITE" id="PS50111">
    <property type="entry name" value="CHEMOTAXIS_TRANSDUC_2"/>
    <property type="match status" value="1"/>
</dbReference>
<gene>
    <name evidence="6" type="ORF">C7402_13027</name>
</gene>
<reference evidence="6 7" key="1">
    <citation type="submission" date="2018-05" db="EMBL/GenBank/DDBJ databases">
        <title>Genomic Encyclopedia of Type Strains, Phase IV (KMG-V): Genome sequencing to study the core and pangenomes of soil and plant-associated prokaryotes.</title>
        <authorList>
            <person name="Whitman W."/>
        </authorList>
    </citation>
    <scope>NUCLEOTIDE SEQUENCE [LARGE SCALE GENOMIC DNA]</scope>
    <source>
        <strain evidence="6 7">SCZa-39</strain>
    </source>
</reference>
<dbReference type="CDD" id="cd11386">
    <property type="entry name" value="MCP_signal"/>
    <property type="match status" value="1"/>
</dbReference>
<evidence type="ECO:0000256" key="1">
    <source>
        <dbReference type="ARBA" id="ARBA00022481"/>
    </source>
</evidence>
<evidence type="ECO:0000256" key="4">
    <source>
        <dbReference type="SAM" id="Phobius"/>
    </source>
</evidence>
<dbReference type="SUPFAM" id="SSF58104">
    <property type="entry name" value="Methyl-accepting chemotaxis protein (MCP) signaling domain"/>
    <property type="match status" value="1"/>
</dbReference>
<comment type="caution">
    <text evidence="6">The sequence shown here is derived from an EMBL/GenBank/DDBJ whole genome shotgun (WGS) entry which is preliminary data.</text>
</comment>
<organism evidence="6 7">
    <name type="scientific">Paraburkholderia unamae</name>
    <dbReference type="NCBI Taxonomy" id="219649"/>
    <lineage>
        <taxon>Bacteria</taxon>
        <taxon>Pseudomonadati</taxon>
        <taxon>Pseudomonadota</taxon>
        <taxon>Betaproteobacteria</taxon>
        <taxon>Burkholderiales</taxon>
        <taxon>Burkholderiaceae</taxon>
        <taxon>Paraburkholderia</taxon>
    </lineage>
</organism>
<feature type="domain" description="Methyl-accepting transducer" evidence="5">
    <location>
        <begin position="255"/>
        <end position="484"/>
    </location>
</feature>
<evidence type="ECO:0000256" key="2">
    <source>
        <dbReference type="ARBA" id="ARBA00029447"/>
    </source>
</evidence>
<dbReference type="PANTHER" id="PTHR43531">
    <property type="entry name" value="PROTEIN ICFG"/>
    <property type="match status" value="1"/>
</dbReference>
<sequence>MSSSRFAEARYAGADAVANVARAAAAVESPLMNARKRADRACALVNWILLAGSFGVGWRFDALGPVFVVGVPLALVSTVLALALPGRLVTRLGSAFTFMGGAALLIDVGGGQDEFHFVVFILLSLLLAYRDVRVVLAASAFISAQQLVFNVLQECGWPVKVFAQSGFDVVLRHWAFLWLQTLFIAAISARQERDAHIAGELAEMSAGMGQASGFITLCEQTGQRGQAALPSSEVARAFHATLAAVRTTLLQVRDSVGEVGASVAGTSARNAVLSERTEQQRRSLEGMVAAMEQLRQSVHENADHATAASALAGSASEVATHGRAAIKAVVDTMGDIYRSCERITDIIGVIDGIAFQTNILALNASVEAARAGDQGRGFAVVASEVRTLAQRSAAAAKEIRTLIGESVERARTGNGLVESAGNTVGEVMESVTQLSAIVHEIAAATGAQRAGIDQMGENVAGIDAAIRENAAHVADTVEQVRRQHHQTALLASAVKVFRLD</sequence>
<evidence type="ECO:0000259" key="5">
    <source>
        <dbReference type="PROSITE" id="PS50111"/>
    </source>
</evidence>
<proteinExistence type="inferred from homology"/>
<dbReference type="Pfam" id="PF00015">
    <property type="entry name" value="MCPsignal"/>
    <property type="match status" value="1"/>
</dbReference>
<keyword evidence="4" id="KW-1133">Transmembrane helix</keyword>
<comment type="similarity">
    <text evidence="2">Belongs to the methyl-accepting chemotaxis (MCP) protein family.</text>
</comment>
<dbReference type="SMART" id="SM00283">
    <property type="entry name" value="MA"/>
    <property type="match status" value="1"/>
</dbReference>
<feature type="transmembrane region" description="Helical" evidence="4">
    <location>
        <begin position="66"/>
        <end position="85"/>
    </location>
</feature>
<dbReference type="EMBL" id="QEOB01000030">
    <property type="protein sequence ID" value="PVX71229.1"/>
    <property type="molecule type" value="Genomic_DNA"/>
</dbReference>
<dbReference type="InterPro" id="IPR051310">
    <property type="entry name" value="MCP_chemotaxis"/>
</dbReference>
<keyword evidence="7" id="KW-1185">Reference proteome</keyword>
<feature type="transmembrane region" description="Helical" evidence="4">
    <location>
        <begin position="92"/>
        <end position="109"/>
    </location>
</feature>
<protein>
    <submittedName>
        <fullName evidence="6">Methyl-accepting chemotaxis protein</fullName>
    </submittedName>
</protein>